<dbReference type="Proteomes" id="UP000664203">
    <property type="component" value="Unassembled WGS sequence"/>
</dbReference>
<protein>
    <recommendedName>
        <fullName evidence="2">NADP-dependent oxidoreductase domain-containing protein</fullName>
    </recommendedName>
</protein>
<dbReference type="PANTHER" id="PTHR43625:SF78">
    <property type="entry name" value="PYRIDOXAL REDUCTASE-RELATED"/>
    <property type="match status" value="1"/>
</dbReference>
<sequence length="314" mass="34253">MPAEILGRKVGSVGYGLLGCQRPHTFTQLNHSNSSSQDTFTQLNHSNSLTLLNKYYAKYPEDADKVVLNSKGALKSGLIPDGSPKIIVRQSVERCVEMLGGKGKIDMLECGRRDPNTEVDIKSPGNAKKRVHGTLDELVKEDKIGGVALSEVNGDTIRAAAKITRIVAVEVEISLFSTERLPNGVARACAELNIPTIAYCPFGRGMLSGQIKSFDDIPEKDFRGMLPRFQPPNFENNMKLVKQLETLAQKKKCTSAQLALAWVDPPTGDRIIENGEASDVELNEGETVEIDRVLATCEVTGDRYHPAGMKSING</sequence>
<evidence type="ECO:0000313" key="4">
    <source>
        <dbReference type="Proteomes" id="UP000664203"/>
    </source>
</evidence>
<dbReference type="GO" id="GO:0005737">
    <property type="term" value="C:cytoplasm"/>
    <property type="evidence" value="ECO:0007669"/>
    <property type="project" value="TreeGrafter"/>
</dbReference>
<organism evidence="3 4">
    <name type="scientific">Alectoria fallacina</name>
    <dbReference type="NCBI Taxonomy" id="1903189"/>
    <lineage>
        <taxon>Eukaryota</taxon>
        <taxon>Fungi</taxon>
        <taxon>Dikarya</taxon>
        <taxon>Ascomycota</taxon>
        <taxon>Pezizomycotina</taxon>
        <taxon>Lecanoromycetes</taxon>
        <taxon>OSLEUM clade</taxon>
        <taxon>Lecanoromycetidae</taxon>
        <taxon>Lecanorales</taxon>
        <taxon>Lecanorineae</taxon>
        <taxon>Parmeliaceae</taxon>
        <taxon>Alectoria</taxon>
    </lineage>
</organism>
<name>A0A8H3G9V6_9LECA</name>
<dbReference type="OrthoDB" id="37537at2759"/>
<keyword evidence="4" id="KW-1185">Reference proteome</keyword>
<keyword evidence="1" id="KW-0560">Oxidoreductase</keyword>
<dbReference type="Pfam" id="PF00248">
    <property type="entry name" value="Aldo_ket_red"/>
    <property type="match status" value="1"/>
</dbReference>
<dbReference type="InterPro" id="IPR036812">
    <property type="entry name" value="NAD(P)_OxRdtase_dom_sf"/>
</dbReference>
<feature type="domain" description="NADP-dependent oxidoreductase" evidence="2">
    <location>
        <begin position="47"/>
        <end position="263"/>
    </location>
</feature>
<dbReference type="InterPro" id="IPR050791">
    <property type="entry name" value="Aldo-Keto_reductase"/>
</dbReference>
<accession>A0A8H3G9V6</accession>
<dbReference type="AlphaFoldDB" id="A0A8H3G9V6"/>
<dbReference type="EMBL" id="CAJPDR010000417">
    <property type="protein sequence ID" value="CAF9935743.1"/>
    <property type="molecule type" value="Genomic_DNA"/>
</dbReference>
<gene>
    <name evidence="3" type="ORF">ALECFALPRED_006541</name>
</gene>
<comment type="caution">
    <text evidence="3">The sequence shown here is derived from an EMBL/GenBank/DDBJ whole genome shotgun (WGS) entry which is preliminary data.</text>
</comment>
<evidence type="ECO:0000313" key="3">
    <source>
        <dbReference type="EMBL" id="CAF9935743.1"/>
    </source>
</evidence>
<dbReference type="PANTHER" id="PTHR43625">
    <property type="entry name" value="AFLATOXIN B1 ALDEHYDE REDUCTASE"/>
    <property type="match status" value="1"/>
</dbReference>
<evidence type="ECO:0000259" key="2">
    <source>
        <dbReference type="Pfam" id="PF00248"/>
    </source>
</evidence>
<dbReference type="SUPFAM" id="SSF51430">
    <property type="entry name" value="NAD(P)-linked oxidoreductase"/>
    <property type="match status" value="1"/>
</dbReference>
<proteinExistence type="predicted"/>
<evidence type="ECO:0000256" key="1">
    <source>
        <dbReference type="ARBA" id="ARBA00023002"/>
    </source>
</evidence>
<dbReference type="GO" id="GO:0016491">
    <property type="term" value="F:oxidoreductase activity"/>
    <property type="evidence" value="ECO:0007669"/>
    <property type="project" value="UniProtKB-KW"/>
</dbReference>
<reference evidence="3" key="1">
    <citation type="submission" date="2021-03" db="EMBL/GenBank/DDBJ databases">
        <authorList>
            <person name="Tagirdzhanova G."/>
        </authorList>
    </citation>
    <scope>NUCLEOTIDE SEQUENCE</scope>
</reference>
<dbReference type="InterPro" id="IPR023210">
    <property type="entry name" value="NADP_OxRdtase_dom"/>
</dbReference>
<dbReference type="Gene3D" id="3.20.20.100">
    <property type="entry name" value="NADP-dependent oxidoreductase domain"/>
    <property type="match status" value="1"/>
</dbReference>